<protein>
    <submittedName>
        <fullName evidence="2">Uncharacterized protein</fullName>
    </submittedName>
</protein>
<reference evidence="2 3" key="1">
    <citation type="submission" date="2018-09" db="EMBL/GenBank/DDBJ databases">
        <title>Genomic investigation of the strawberry pathogen Phytophthora fragariae indicates pathogenicity is determined by transcriptional variation in three key races.</title>
        <authorList>
            <person name="Adams T.M."/>
            <person name="Armitage A.D."/>
            <person name="Sobczyk M.K."/>
            <person name="Bates H.J."/>
            <person name="Dunwell J.M."/>
            <person name="Nellist C.F."/>
            <person name="Harrison R.J."/>
        </authorList>
    </citation>
    <scope>NUCLEOTIDE SEQUENCE [LARGE SCALE GENOMIC DNA]</scope>
    <source>
        <strain evidence="2 3">ONT-3</strain>
    </source>
</reference>
<evidence type="ECO:0000313" key="2">
    <source>
        <dbReference type="EMBL" id="KAE9108756.1"/>
    </source>
</evidence>
<evidence type="ECO:0000313" key="3">
    <source>
        <dbReference type="Proteomes" id="UP000488956"/>
    </source>
</evidence>
<comment type="caution">
    <text evidence="2">The sequence shown here is derived from an EMBL/GenBank/DDBJ whole genome shotgun (WGS) entry which is preliminary data.</text>
</comment>
<feature type="region of interest" description="Disordered" evidence="1">
    <location>
        <begin position="1"/>
        <end position="22"/>
    </location>
</feature>
<gene>
    <name evidence="2" type="ORF">PF010_g11788</name>
</gene>
<dbReference type="EMBL" id="QXFX01000637">
    <property type="protein sequence ID" value="KAE9108756.1"/>
    <property type="molecule type" value="Genomic_DNA"/>
</dbReference>
<proteinExistence type="predicted"/>
<dbReference type="AlphaFoldDB" id="A0A6G0L5F5"/>
<evidence type="ECO:0000256" key="1">
    <source>
        <dbReference type="SAM" id="MobiDB-lite"/>
    </source>
</evidence>
<accession>A0A6G0L5F5</accession>
<name>A0A6G0L5F5_9STRA</name>
<dbReference type="Proteomes" id="UP000488956">
    <property type="component" value="Unassembled WGS sequence"/>
</dbReference>
<organism evidence="2 3">
    <name type="scientific">Phytophthora fragariae</name>
    <dbReference type="NCBI Taxonomy" id="53985"/>
    <lineage>
        <taxon>Eukaryota</taxon>
        <taxon>Sar</taxon>
        <taxon>Stramenopiles</taxon>
        <taxon>Oomycota</taxon>
        <taxon>Peronosporomycetes</taxon>
        <taxon>Peronosporales</taxon>
        <taxon>Peronosporaceae</taxon>
        <taxon>Phytophthora</taxon>
    </lineage>
</organism>
<sequence length="63" mass="7156">MLQHLPDIDQPSPSTLRRDHVPQHGHLLDPAHVLYLSVMVGTMYLGTNDDMTDKDLIPLLFHV</sequence>